<name>Q6JKD3_9CBAC</name>
<dbReference type="GeneID" id="7871773"/>
<evidence type="ECO:0000313" key="1">
    <source>
        <dbReference type="EMBL" id="AAQ96404.1"/>
    </source>
</evidence>
<keyword evidence="2" id="KW-1185">Reference proteome</keyword>
<evidence type="ECO:0000313" key="2">
    <source>
        <dbReference type="Proteomes" id="UP000243697"/>
    </source>
</evidence>
<dbReference type="KEGG" id="vg:7871773"/>
<dbReference type="RefSeq" id="YP_025134.1">
    <property type="nucleotide sequence ID" value="NC_005905.1"/>
</dbReference>
<accession>Q6JKD3</accession>
<organism evidence="1 2">
    <name type="scientific">Neodiprion sertifer nucleopolyhedrovirus</name>
    <dbReference type="NCBI Taxonomy" id="111874"/>
    <lineage>
        <taxon>Viruses</taxon>
        <taxon>Viruses incertae sedis</taxon>
        <taxon>Naldaviricetes</taxon>
        <taxon>Lefavirales</taxon>
        <taxon>Baculoviridae</taxon>
        <taxon>Gammabaculovirus</taxon>
        <taxon>Gammabaculovirus nesertiferis</taxon>
    </lineage>
</organism>
<proteinExistence type="predicted"/>
<protein>
    <submittedName>
        <fullName evidence="1">Uncharacterized protein</fullName>
    </submittedName>
</protein>
<reference evidence="1 2" key="1">
    <citation type="journal article" date="2004" name="J. Virol.">
        <title>Sequence analysis of the genome of the Neodiprion sertifer nucleopolyhedrovirus.</title>
        <authorList>
            <person name="Garcia-Maruniak A."/>
            <person name="Maruniak J.E."/>
            <person name="Zanotto P.M."/>
            <person name="Doumbouya A.E."/>
            <person name="Liu J.C."/>
            <person name="Merritt T.M."/>
            <person name="Lanoie J.S."/>
        </authorList>
    </citation>
    <scope>NUCLEOTIDE SEQUENCE [LARGE SCALE GENOMIC DNA]</scope>
</reference>
<sequence>MIIFISDISKKIRQTGRSEVIYGLTESGLIGLNNIDINCHAHLYSMYLLLSRTDMLK</sequence>
<dbReference type="EMBL" id="AY430810">
    <property type="protein sequence ID" value="AAQ96404.1"/>
    <property type="molecule type" value="Genomic_DNA"/>
</dbReference>
<dbReference type="Proteomes" id="UP000243697">
    <property type="component" value="Segment"/>
</dbReference>